<evidence type="ECO:0000259" key="2">
    <source>
        <dbReference type="PROSITE" id="PS50174"/>
    </source>
</evidence>
<evidence type="ECO:0000313" key="3">
    <source>
        <dbReference type="EMBL" id="KAG2626921.1"/>
    </source>
</evidence>
<accession>A0A8T0URW8</accession>
<organism evidence="3 4">
    <name type="scientific">Panicum virgatum</name>
    <name type="common">Blackwell switchgrass</name>
    <dbReference type="NCBI Taxonomy" id="38727"/>
    <lineage>
        <taxon>Eukaryota</taxon>
        <taxon>Viridiplantae</taxon>
        <taxon>Streptophyta</taxon>
        <taxon>Embryophyta</taxon>
        <taxon>Tracheophyta</taxon>
        <taxon>Spermatophyta</taxon>
        <taxon>Magnoliopsida</taxon>
        <taxon>Liliopsida</taxon>
        <taxon>Poales</taxon>
        <taxon>Poaceae</taxon>
        <taxon>PACMAD clade</taxon>
        <taxon>Panicoideae</taxon>
        <taxon>Panicodae</taxon>
        <taxon>Paniceae</taxon>
        <taxon>Panicinae</taxon>
        <taxon>Panicum</taxon>
        <taxon>Panicum sect. Hiantes</taxon>
    </lineage>
</organism>
<dbReference type="SMART" id="SM00443">
    <property type="entry name" value="G_patch"/>
    <property type="match status" value="1"/>
</dbReference>
<dbReference type="PANTHER" id="PTHR23329">
    <property type="entry name" value="TUFTELIN-INTERACTING PROTEIN 11-RELATED"/>
    <property type="match status" value="1"/>
</dbReference>
<proteinExistence type="predicted"/>
<evidence type="ECO:0000256" key="1">
    <source>
        <dbReference type="SAM" id="Coils"/>
    </source>
</evidence>
<protein>
    <recommendedName>
        <fullName evidence="2">G-patch domain-containing protein</fullName>
    </recommendedName>
</protein>
<dbReference type="Proteomes" id="UP000823388">
    <property type="component" value="Chromosome 3K"/>
</dbReference>
<dbReference type="GO" id="GO:0000390">
    <property type="term" value="P:spliceosomal complex disassembly"/>
    <property type="evidence" value="ECO:0007669"/>
    <property type="project" value="InterPro"/>
</dbReference>
<comment type="caution">
    <text evidence="3">The sequence shown here is derived from an EMBL/GenBank/DDBJ whole genome shotgun (WGS) entry which is preliminary data.</text>
</comment>
<dbReference type="PROSITE" id="PS50174">
    <property type="entry name" value="G_PATCH"/>
    <property type="match status" value="1"/>
</dbReference>
<dbReference type="GO" id="GO:0071008">
    <property type="term" value="C:U2-type post-mRNA release spliceosomal complex"/>
    <property type="evidence" value="ECO:0007669"/>
    <property type="project" value="TreeGrafter"/>
</dbReference>
<name>A0A8T0URW8_PANVG</name>
<keyword evidence="4" id="KW-1185">Reference proteome</keyword>
<dbReference type="GO" id="GO:0003676">
    <property type="term" value="F:nucleic acid binding"/>
    <property type="evidence" value="ECO:0007669"/>
    <property type="project" value="InterPro"/>
</dbReference>
<feature type="coiled-coil region" evidence="1">
    <location>
        <begin position="73"/>
        <end position="178"/>
    </location>
</feature>
<dbReference type="AlphaFoldDB" id="A0A8T0URW8"/>
<keyword evidence="1" id="KW-0175">Coiled coil</keyword>
<gene>
    <name evidence="3" type="ORF">PVAP13_3KG484777</name>
</gene>
<dbReference type="PANTHER" id="PTHR23329:SF16">
    <property type="entry name" value="G-PATCH DOMAIN-CONTAINING PROTEIN"/>
    <property type="match status" value="1"/>
</dbReference>
<dbReference type="Pfam" id="PF01585">
    <property type="entry name" value="G-patch"/>
    <property type="match status" value="1"/>
</dbReference>
<dbReference type="InterPro" id="IPR000467">
    <property type="entry name" value="G_patch_dom"/>
</dbReference>
<dbReference type="EMBL" id="CM029041">
    <property type="protein sequence ID" value="KAG2626921.1"/>
    <property type="molecule type" value="Genomic_DNA"/>
</dbReference>
<feature type="domain" description="G-patch" evidence="2">
    <location>
        <begin position="242"/>
        <end position="288"/>
    </location>
</feature>
<reference evidence="3" key="1">
    <citation type="submission" date="2020-05" db="EMBL/GenBank/DDBJ databases">
        <title>WGS assembly of Panicum virgatum.</title>
        <authorList>
            <person name="Lovell J.T."/>
            <person name="Jenkins J."/>
            <person name="Shu S."/>
            <person name="Juenger T.E."/>
            <person name="Schmutz J."/>
        </authorList>
    </citation>
    <scope>NUCLEOTIDE SEQUENCE</scope>
    <source>
        <strain evidence="3">AP13</strain>
    </source>
</reference>
<dbReference type="InterPro" id="IPR045211">
    <property type="entry name" value="TFP11/STIP/Ntr1"/>
</dbReference>
<sequence length="407" mass="45852">MAFKASSPHPPSLFEDLTDDEDEAPITCLMAKNSKVTSPNTSDDELDNEVEVAKLVKKYGKGAATKMMKLVMKLDEEDETLETQEELLRLEREKFKALEKDLAYEREENKMLVNSIKVKDGTLLELKESLSSEKEKVDDLTRKFSFVNDTNTFLRKDNEKLQESMTSLQANHTALEVQFNTLWESTSKTKETSNSSSPSTSNGCARCFNIDIQTCANNHPPSHTQVPKKIPFTRVGEFEKHTKGFGSRYMSKFGFEVGKGLGRNGQGTPHAIPFTKNKNKTALGAQGGLVNMTTPIHKTNDVIQESGHVNFIKRGTTCDEGAKIVASSFKEDKFKAYNPTKIKAQESSHVSFYADYVLIRNHHGKVVAKFVGHRIWNTKVKNHVWVPKVLVTNIKGPKYCWVPKRKE</sequence>
<evidence type="ECO:0000313" key="4">
    <source>
        <dbReference type="Proteomes" id="UP000823388"/>
    </source>
</evidence>